<organism evidence="2 3">
    <name type="scientific">Rhizobium meliloti</name>
    <name type="common">Ensifer meliloti</name>
    <name type="synonym">Sinorhizobium meliloti</name>
    <dbReference type="NCBI Taxonomy" id="382"/>
    <lineage>
        <taxon>Bacteria</taxon>
        <taxon>Pseudomonadati</taxon>
        <taxon>Pseudomonadota</taxon>
        <taxon>Alphaproteobacteria</taxon>
        <taxon>Hyphomicrobiales</taxon>
        <taxon>Rhizobiaceae</taxon>
        <taxon>Sinorhizobium/Ensifer group</taxon>
        <taxon>Sinorhizobium</taxon>
    </lineage>
</organism>
<name>A0A2J0Z7Q1_RHIML</name>
<feature type="domain" description="RES" evidence="1">
    <location>
        <begin position="36"/>
        <end position="168"/>
    </location>
</feature>
<dbReference type="EMBL" id="NJGD01000002">
    <property type="protein sequence ID" value="PJR16542.1"/>
    <property type="molecule type" value="Genomic_DNA"/>
</dbReference>
<dbReference type="Proteomes" id="UP000231987">
    <property type="component" value="Unassembled WGS sequence"/>
</dbReference>
<evidence type="ECO:0000313" key="3">
    <source>
        <dbReference type="Proteomes" id="UP000231987"/>
    </source>
</evidence>
<reference evidence="2 3" key="1">
    <citation type="submission" date="2017-06" db="EMBL/GenBank/DDBJ databases">
        <title>Ensifer strains isolated from leguminous trees and herbs display diverse denitrification phenotypes with some acting as strong N2O sinks.</title>
        <authorList>
            <person name="Woliy K."/>
            <person name="Mania D."/>
            <person name="Bakken L.R."/>
            <person name="Frostegard A."/>
        </authorList>
    </citation>
    <scope>NUCLEOTIDE SEQUENCE [LARGE SCALE GENOMIC DNA]</scope>
    <source>
        <strain evidence="2 3">AC50a</strain>
    </source>
</reference>
<dbReference type="SMART" id="SM00953">
    <property type="entry name" value="RES"/>
    <property type="match status" value="1"/>
</dbReference>
<evidence type="ECO:0000259" key="1">
    <source>
        <dbReference type="SMART" id="SM00953"/>
    </source>
</evidence>
<dbReference type="AlphaFoldDB" id="A0A2J0Z7Q1"/>
<dbReference type="Pfam" id="PF08808">
    <property type="entry name" value="RES"/>
    <property type="match status" value="1"/>
</dbReference>
<dbReference type="RefSeq" id="WP_100670605.1">
    <property type="nucleotide sequence ID" value="NZ_NJGD01000002.1"/>
</dbReference>
<protein>
    <recommendedName>
        <fullName evidence="1">RES domain-containing protein</fullName>
    </recommendedName>
</protein>
<proteinExistence type="predicted"/>
<accession>A0A2J0Z7Q1</accession>
<evidence type="ECO:0000313" key="2">
    <source>
        <dbReference type="EMBL" id="PJR16542.1"/>
    </source>
</evidence>
<gene>
    <name evidence="2" type="ORF">CEJ86_07165</name>
</gene>
<dbReference type="InterPro" id="IPR014914">
    <property type="entry name" value="RES_dom"/>
</dbReference>
<sequence>MRKHIPPASRPEPELPQSVEPITLWRAFVPRWAHMPLSGAGAARFGGRWNPIGVPAIYGARELSTAWAEYNQGFVQHPALIVQLELLGARLADLTDVGLLVELGVDEAIHRCEWRDALDKGAVPETHRLQSELLARDFHGVIYPSFMSPGGTCVALWRWNGPQEPRLGVIDPDGRLPKSPASWV</sequence>
<comment type="caution">
    <text evidence="2">The sequence shown here is derived from an EMBL/GenBank/DDBJ whole genome shotgun (WGS) entry which is preliminary data.</text>
</comment>